<sequence>MANPEKGYHYSTSVPTNMMSFKDGNGVIHQIHIPAGRADEALTYFKSEEWNELVAKFPKWENQPYTDEFYIITKWKVDALDDDEGVIVKKAGDPLVLNEQGEVVLSEINEE</sequence>
<dbReference type="AlphaFoldDB" id="A0AA39WAK0"/>
<name>A0AA39WAK0_9PEZI</name>
<comment type="caution">
    <text evidence="1">The sequence shown here is derived from an EMBL/GenBank/DDBJ whole genome shotgun (WGS) entry which is preliminary data.</text>
</comment>
<keyword evidence="2" id="KW-1185">Reference proteome</keyword>
<proteinExistence type="predicted"/>
<evidence type="ECO:0000313" key="2">
    <source>
        <dbReference type="Proteomes" id="UP001174934"/>
    </source>
</evidence>
<dbReference type="Proteomes" id="UP001174934">
    <property type="component" value="Unassembled WGS sequence"/>
</dbReference>
<protein>
    <submittedName>
        <fullName evidence="1">Uncharacterized protein</fullName>
    </submittedName>
</protein>
<reference evidence="1" key="1">
    <citation type="submission" date="2023-06" db="EMBL/GenBank/DDBJ databases">
        <title>Genome-scale phylogeny and comparative genomics of the fungal order Sordariales.</title>
        <authorList>
            <consortium name="Lawrence Berkeley National Laboratory"/>
            <person name="Hensen N."/>
            <person name="Bonometti L."/>
            <person name="Westerberg I."/>
            <person name="Brannstrom I.O."/>
            <person name="Guillou S."/>
            <person name="Cros-Aarteil S."/>
            <person name="Calhoun S."/>
            <person name="Haridas S."/>
            <person name="Kuo A."/>
            <person name="Mondo S."/>
            <person name="Pangilinan J."/>
            <person name="Riley R."/>
            <person name="LaButti K."/>
            <person name="Andreopoulos B."/>
            <person name="Lipzen A."/>
            <person name="Chen C."/>
            <person name="Yanf M."/>
            <person name="Daum C."/>
            <person name="Ng V."/>
            <person name="Clum A."/>
            <person name="Steindorff A."/>
            <person name="Ohm R."/>
            <person name="Martin F."/>
            <person name="Silar P."/>
            <person name="Natvig D."/>
            <person name="Lalanne C."/>
            <person name="Gautier V."/>
            <person name="Ament-velasquez S.L."/>
            <person name="Kruys A."/>
            <person name="Hutchinson M.I."/>
            <person name="Powell A.J."/>
            <person name="Barry K."/>
            <person name="Miller A.N."/>
            <person name="Grigoriev I.V."/>
            <person name="Debuchy R."/>
            <person name="Gladieux P."/>
            <person name="Thoren M.H."/>
            <person name="Johannesson H."/>
        </authorList>
    </citation>
    <scope>NUCLEOTIDE SEQUENCE</scope>
    <source>
        <strain evidence="1">SMH3391-2</strain>
    </source>
</reference>
<evidence type="ECO:0000313" key="1">
    <source>
        <dbReference type="EMBL" id="KAK0610393.1"/>
    </source>
</evidence>
<dbReference type="EMBL" id="JAULSR010000010">
    <property type="protein sequence ID" value="KAK0610393.1"/>
    <property type="molecule type" value="Genomic_DNA"/>
</dbReference>
<accession>A0AA39WAK0</accession>
<gene>
    <name evidence="1" type="ORF">B0T17DRAFT_620874</name>
</gene>
<organism evidence="1 2">
    <name type="scientific">Bombardia bombarda</name>
    <dbReference type="NCBI Taxonomy" id="252184"/>
    <lineage>
        <taxon>Eukaryota</taxon>
        <taxon>Fungi</taxon>
        <taxon>Dikarya</taxon>
        <taxon>Ascomycota</taxon>
        <taxon>Pezizomycotina</taxon>
        <taxon>Sordariomycetes</taxon>
        <taxon>Sordariomycetidae</taxon>
        <taxon>Sordariales</taxon>
        <taxon>Lasiosphaeriaceae</taxon>
        <taxon>Bombardia</taxon>
    </lineage>
</organism>